<gene>
    <name evidence="1" type="ORF">WH96_20925</name>
</gene>
<accession>A0A0H2MDT1</accession>
<comment type="caution">
    <text evidence="1">The sequence shown here is derived from an EMBL/GenBank/DDBJ whole genome shotgun (WGS) entry which is preliminary data.</text>
</comment>
<name>A0A0H2MDT1_9PROT</name>
<dbReference type="RefSeq" id="WP_047766197.1">
    <property type="nucleotide sequence ID" value="NZ_LAQL01000068.1"/>
</dbReference>
<evidence type="ECO:0000313" key="1">
    <source>
        <dbReference type="EMBL" id="KLN58832.1"/>
    </source>
</evidence>
<feature type="non-terminal residue" evidence="1">
    <location>
        <position position="1"/>
    </location>
</feature>
<sequence>IFAACISVANAQSVSDSFELFSDVPGISQLSVSNVTKTATSTSAQVTLRGQPMTIIAFKTNGGSLGALIPGTLKLTDIMPIPQGTSVDGALIKNSAFLYMPKGPDHLNVNTSTFPSGIKQVLGQATALTLKPGFNLFGQADLS</sequence>
<dbReference type="Proteomes" id="UP000035444">
    <property type="component" value="Unassembled WGS sequence"/>
</dbReference>
<dbReference type="AlphaFoldDB" id="A0A0H2MDT1"/>
<reference evidence="1 2" key="1">
    <citation type="submission" date="2015-03" db="EMBL/GenBank/DDBJ databases">
        <title>Genome Sequence of Kiloniella spongiae MEBiC09566, isolated from a marine sponge.</title>
        <authorList>
            <person name="Shao Z."/>
            <person name="Wang L."/>
            <person name="Li X."/>
        </authorList>
    </citation>
    <scope>NUCLEOTIDE SEQUENCE [LARGE SCALE GENOMIC DNA]</scope>
    <source>
        <strain evidence="1 2">MEBiC09566</strain>
    </source>
</reference>
<keyword evidence="2" id="KW-1185">Reference proteome</keyword>
<dbReference type="EMBL" id="LAQL01000068">
    <property type="protein sequence ID" value="KLN58832.1"/>
    <property type="molecule type" value="Genomic_DNA"/>
</dbReference>
<organism evidence="1 2">
    <name type="scientific">Kiloniella spongiae</name>
    <dbReference type="NCBI Taxonomy" id="1489064"/>
    <lineage>
        <taxon>Bacteria</taxon>
        <taxon>Pseudomonadati</taxon>
        <taxon>Pseudomonadota</taxon>
        <taxon>Alphaproteobacteria</taxon>
        <taxon>Rhodospirillales</taxon>
        <taxon>Kiloniellaceae</taxon>
        <taxon>Kiloniella</taxon>
    </lineage>
</organism>
<feature type="non-terminal residue" evidence="1">
    <location>
        <position position="143"/>
    </location>
</feature>
<evidence type="ECO:0000313" key="2">
    <source>
        <dbReference type="Proteomes" id="UP000035444"/>
    </source>
</evidence>
<proteinExistence type="predicted"/>
<protein>
    <submittedName>
        <fullName evidence="1">Uncharacterized protein</fullName>
    </submittedName>
</protein>